<dbReference type="SUPFAM" id="SSF49464">
    <property type="entry name" value="Carboxypeptidase regulatory domain-like"/>
    <property type="match status" value="1"/>
</dbReference>
<reference evidence="5" key="1">
    <citation type="submission" date="2020-09" db="EMBL/GenBank/DDBJ databases">
        <title>Taishania pollutisoli gen. nov., sp. nov., Isolated from Tetrabromobisphenol A-Contaminated Soil.</title>
        <authorList>
            <person name="Chen Q."/>
        </authorList>
    </citation>
    <scope>NUCLEOTIDE SEQUENCE</scope>
    <source>
        <strain evidence="5">CZZ-1</strain>
    </source>
</reference>
<organism evidence="5 6">
    <name type="scientific">Taishania pollutisoli</name>
    <dbReference type="NCBI Taxonomy" id="2766479"/>
    <lineage>
        <taxon>Bacteria</taxon>
        <taxon>Pseudomonadati</taxon>
        <taxon>Bacteroidota</taxon>
        <taxon>Flavobacteriia</taxon>
        <taxon>Flavobacteriales</taxon>
        <taxon>Crocinitomicaceae</taxon>
        <taxon>Taishania</taxon>
    </lineage>
</organism>
<evidence type="ECO:0000256" key="3">
    <source>
        <dbReference type="ARBA" id="ARBA00023237"/>
    </source>
</evidence>
<evidence type="ECO:0000313" key="6">
    <source>
        <dbReference type="Proteomes" id="UP000652681"/>
    </source>
</evidence>
<comment type="caution">
    <text evidence="5">The sequence shown here is derived from an EMBL/GenBank/DDBJ whole genome shotgun (WGS) entry which is preliminary data.</text>
</comment>
<dbReference type="Proteomes" id="UP000652681">
    <property type="component" value="Unassembled WGS sequence"/>
</dbReference>
<dbReference type="GO" id="GO:0009279">
    <property type="term" value="C:cell outer membrane"/>
    <property type="evidence" value="ECO:0007669"/>
    <property type="project" value="UniProtKB-SubCell"/>
</dbReference>
<evidence type="ECO:0000256" key="1">
    <source>
        <dbReference type="ARBA" id="ARBA00004442"/>
    </source>
</evidence>
<dbReference type="EMBL" id="JACVEL010000003">
    <property type="protein sequence ID" value="MBC9812125.1"/>
    <property type="molecule type" value="Genomic_DNA"/>
</dbReference>
<keyword evidence="6" id="KW-1185">Reference proteome</keyword>
<keyword evidence="3" id="KW-0998">Cell outer membrane</keyword>
<dbReference type="InterPro" id="IPR037066">
    <property type="entry name" value="Plug_dom_sf"/>
</dbReference>
<keyword evidence="2" id="KW-0472">Membrane</keyword>
<dbReference type="PANTHER" id="PTHR40980">
    <property type="entry name" value="PLUG DOMAIN-CONTAINING PROTEIN"/>
    <property type="match status" value="1"/>
</dbReference>
<comment type="subcellular location">
    <subcellularLocation>
        <location evidence="1">Cell outer membrane</location>
    </subcellularLocation>
</comment>
<dbReference type="Pfam" id="PF14905">
    <property type="entry name" value="OMP_b-brl_3"/>
    <property type="match status" value="1"/>
</dbReference>
<keyword evidence="5" id="KW-0675">Receptor</keyword>
<evidence type="ECO:0000259" key="4">
    <source>
        <dbReference type="Pfam" id="PF14905"/>
    </source>
</evidence>
<dbReference type="PANTHER" id="PTHR40980:SF4">
    <property type="entry name" value="TONB-DEPENDENT RECEPTOR-LIKE BETA-BARREL DOMAIN-CONTAINING PROTEIN"/>
    <property type="match status" value="1"/>
</dbReference>
<gene>
    <name evidence="5" type="ORF">H9Y05_06485</name>
</gene>
<accession>A0A8J6PE55</accession>
<dbReference type="InterPro" id="IPR036942">
    <property type="entry name" value="Beta-barrel_TonB_sf"/>
</dbReference>
<feature type="domain" description="Outer membrane protein beta-barrel" evidence="4">
    <location>
        <begin position="363"/>
        <end position="765"/>
    </location>
</feature>
<protein>
    <submittedName>
        <fullName evidence="5">TonB-dependent receptor</fullName>
    </submittedName>
</protein>
<dbReference type="AlphaFoldDB" id="A0A8J6PE55"/>
<dbReference type="SUPFAM" id="SSF56935">
    <property type="entry name" value="Porins"/>
    <property type="match status" value="1"/>
</dbReference>
<dbReference type="Gene3D" id="2.40.170.20">
    <property type="entry name" value="TonB-dependent receptor, beta-barrel domain"/>
    <property type="match status" value="1"/>
</dbReference>
<sequence>MLGIFFSTNGSAQTLRLSGNLINQDSIPVEFATIQLLRSDSTVQSRALTDSLGRFQLEVEAGTYLLCVQLLGEELYEQQLLLTRTMDLGSVIVNESSELEGLVVTAGKKIIERKADRLVYNVENSTAASGGNALDVLKSTPLVRVQNDVVSIVGKGEVLVMIDNRLQRMSSDELAVLLQSIPSENIRSIEVITTPPAGYDAEGNGGLINIRLKTAKENAWNATIGATYRQKTYAGGTVMGTFHYNHKKWAVNVALNGGKQDYLTTSESRILYPNEHWRSEVKDRSETRGFSVGGGVDYKANEKWTTGFKYMGNYTGETSVNQPFTSRINLLSGSANGFIRSDVKASNRPEMYSVNWFNAITPDSTGTRITTDVDYFSYHKRDERFFEGNELDVHQHVFPSTYFSSNTTNRNRIDNISGKMDVEKPMKWASLSVGAKFSYTQTNNNLTVTDYETGTPILNTDQSNVFRYREYNEAIHASLNKKIGERWEAQTGLRAEATQTEGYSRNLDQTNRNNYIKLFPTAYLTYTPNDNHSLSLNYSRRIRRPGFDYLNPFIIRTSPYYYSEGNPFLQPSMIDNVEFSYTYRQKWVSSVYYSQVSDFSQQLSILDAQTNVTRSTPLNYANTYQVGISMYYNLSKWSWWNSFSGFNVNYQNVRSRTAAIASIDGYNAYLYSNNDFTLNTSKTLFVSVNYGLQLPGRYQIFYISTMHQLDVSVKYLLLNKKLAVTLTVQDVVNGQRPLISYSSNGVETNFRSYDDTRGFRISLSYQFGNNKLKTTEKSFGNEEERERAE</sequence>
<name>A0A8J6PE55_9FLAO</name>
<proteinExistence type="predicted"/>
<dbReference type="InterPro" id="IPR008969">
    <property type="entry name" value="CarboxyPept-like_regulatory"/>
</dbReference>
<dbReference type="Gene3D" id="2.170.130.10">
    <property type="entry name" value="TonB-dependent receptor, plug domain"/>
    <property type="match status" value="1"/>
</dbReference>
<dbReference type="InterPro" id="IPR041700">
    <property type="entry name" value="OMP_b-brl_3"/>
</dbReference>
<evidence type="ECO:0000313" key="5">
    <source>
        <dbReference type="EMBL" id="MBC9812125.1"/>
    </source>
</evidence>
<evidence type="ECO:0000256" key="2">
    <source>
        <dbReference type="ARBA" id="ARBA00023136"/>
    </source>
</evidence>